<feature type="transmembrane region" description="Helical" evidence="1">
    <location>
        <begin position="81"/>
        <end position="107"/>
    </location>
</feature>
<dbReference type="Pfam" id="PF22564">
    <property type="entry name" value="HAAS"/>
    <property type="match status" value="1"/>
</dbReference>
<proteinExistence type="predicted"/>
<keyword evidence="1" id="KW-1133">Transmembrane helix</keyword>
<keyword evidence="1" id="KW-0812">Transmembrane</keyword>
<dbReference type="KEGG" id="pwn:QNH46_23180"/>
<evidence type="ECO:0000313" key="2">
    <source>
        <dbReference type="EMBL" id="WHX48916.1"/>
    </source>
</evidence>
<evidence type="ECO:0000256" key="1">
    <source>
        <dbReference type="SAM" id="Phobius"/>
    </source>
</evidence>
<organism evidence="2 3">
    <name type="scientific">Paenibacillus woosongensis</name>
    <dbReference type="NCBI Taxonomy" id="307580"/>
    <lineage>
        <taxon>Bacteria</taxon>
        <taxon>Bacillati</taxon>
        <taxon>Bacillota</taxon>
        <taxon>Bacilli</taxon>
        <taxon>Bacillales</taxon>
        <taxon>Paenibacillaceae</taxon>
        <taxon>Paenibacillus</taxon>
    </lineage>
</organism>
<dbReference type="RefSeq" id="WP_283926211.1">
    <property type="nucleotide sequence ID" value="NZ_CP126084.1"/>
</dbReference>
<accession>A0AA95I4U8</accession>
<reference evidence="2" key="1">
    <citation type="submission" date="2023-05" db="EMBL/GenBank/DDBJ databases">
        <title>Comparative genomics of Bacillaceae isolates and their secondary metabolite potential.</title>
        <authorList>
            <person name="Song L."/>
            <person name="Nielsen L.J."/>
            <person name="Mohite O."/>
            <person name="Xu X."/>
            <person name="Weber T."/>
            <person name="Kovacs A.T."/>
        </authorList>
    </citation>
    <scope>NUCLEOTIDE SEQUENCE</scope>
    <source>
        <strain evidence="2">B2_4</strain>
    </source>
</reference>
<feature type="transmembrane region" description="Helical" evidence="1">
    <location>
        <begin position="119"/>
        <end position="146"/>
    </location>
</feature>
<dbReference type="AlphaFoldDB" id="A0AA95I4U8"/>
<dbReference type="EMBL" id="CP126084">
    <property type="protein sequence ID" value="WHX48916.1"/>
    <property type="molecule type" value="Genomic_DNA"/>
</dbReference>
<keyword evidence="1" id="KW-0472">Membrane</keyword>
<feature type="transmembrane region" description="Helical" evidence="1">
    <location>
        <begin position="252"/>
        <end position="270"/>
    </location>
</feature>
<gene>
    <name evidence="2" type="ORF">QNH46_23180</name>
</gene>
<protein>
    <submittedName>
        <fullName evidence="2">Uncharacterized protein</fullName>
    </submittedName>
</protein>
<sequence length="344" mass="38799">MDYVQRYIYAVTQKLPEGQREDIHQELQGLIEDMLDERTQGGPVTDDDIEAVLRELGSPHKLADQYRARPRYLIGPGFFDAYISVLRIVLISIGIGLSVSFAVQALITPTETPQHFISYIVSIITIGVQGFAWVTVSFAIIEYAGVKPEDLNKSKREWSLADLPEIPDRRLLIKRSEPIVGIIFSVLFAVLFTFSVELIGVIVFRENFREVVPIFNVENFARYLPLIWGLTALSILKESVKMIFGKWTHGVMLSHVALNAVTFILLVIMFKDSEVWNPYFVDQLVQLSILTPGSEAFEWVQTIWGGSQHWLISIVAIVTAIDIVSVCLKVYPLHKGAVGNVKNH</sequence>
<evidence type="ECO:0000313" key="3">
    <source>
        <dbReference type="Proteomes" id="UP001177943"/>
    </source>
</evidence>
<name>A0AA95I4U8_9BACL</name>
<feature type="transmembrane region" description="Helical" evidence="1">
    <location>
        <begin position="223"/>
        <end position="240"/>
    </location>
</feature>
<dbReference type="Proteomes" id="UP001177943">
    <property type="component" value="Chromosome"/>
</dbReference>
<feature type="transmembrane region" description="Helical" evidence="1">
    <location>
        <begin position="310"/>
        <end position="331"/>
    </location>
</feature>
<feature type="transmembrane region" description="Helical" evidence="1">
    <location>
        <begin position="179"/>
        <end position="203"/>
    </location>
</feature>